<organism evidence="5 6">
    <name type="scientific">Halococcus thailandensis JCM 13552</name>
    <dbReference type="NCBI Taxonomy" id="1227457"/>
    <lineage>
        <taxon>Archaea</taxon>
        <taxon>Methanobacteriati</taxon>
        <taxon>Methanobacteriota</taxon>
        <taxon>Stenosarchaea group</taxon>
        <taxon>Halobacteria</taxon>
        <taxon>Halobacteriales</taxon>
        <taxon>Halococcaceae</taxon>
        <taxon>Halococcus</taxon>
    </lineage>
</organism>
<dbReference type="OrthoDB" id="194393at2157"/>
<dbReference type="EMBL" id="AOMF01000165">
    <property type="protein sequence ID" value="EMA51513.1"/>
    <property type="molecule type" value="Genomic_DNA"/>
</dbReference>
<evidence type="ECO:0000259" key="3">
    <source>
        <dbReference type="Pfam" id="PF04967"/>
    </source>
</evidence>
<dbReference type="AlphaFoldDB" id="M0N1Z3"/>
<feature type="domain" description="HTH bat-type" evidence="3">
    <location>
        <begin position="164"/>
        <end position="216"/>
    </location>
</feature>
<evidence type="ECO:0000313" key="5">
    <source>
        <dbReference type="EMBL" id="EMA51513.1"/>
    </source>
</evidence>
<name>M0N1Z3_9EURY</name>
<gene>
    <name evidence="5" type="ORF">C451_14650</name>
</gene>
<protein>
    <submittedName>
        <fullName evidence="5">Bacterio-opsin activator HTH domain-containing protein</fullName>
    </submittedName>
</protein>
<comment type="caution">
    <text evidence="5">The sequence shown here is derived from an EMBL/GenBank/DDBJ whole genome shotgun (WGS) entry which is preliminary data.</text>
</comment>
<evidence type="ECO:0000259" key="4">
    <source>
        <dbReference type="Pfam" id="PF24278"/>
    </source>
</evidence>
<dbReference type="PANTHER" id="PTHR34236">
    <property type="entry name" value="DIMETHYL SULFOXIDE REDUCTASE TRANSCRIPTIONAL ACTIVATOR"/>
    <property type="match status" value="1"/>
</dbReference>
<dbReference type="RefSeq" id="WP_007741634.1">
    <property type="nucleotide sequence ID" value="NZ_AOMF01000165.1"/>
</dbReference>
<keyword evidence="6" id="KW-1185">Reference proteome</keyword>
<evidence type="ECO:0000256" key="1">
    <source>
        <dbReference type="ARBA" id="ARBA00023015"/>
    </source>
</evidence>
<keyword evidence="2" id="KW-0804">Transcription</keyword>
<evidence type="ECO:0000256" key="2">
    <source>
        <dbReference type="ARBA" id="ARBA00023163"/>
    </source>
</evidence>
<feature type="domain" description="HVO-0513-like N-terminal" evidence="4">
    <location>
        <begin position="20"/>
        <end position="154"/>
    </location>
</feature>
<evidence type="ECO:0000313" key="6">
    <source>
        <dbReference type="Proteomes" id="UP000011680"/>
    </source>
</evidence>
<dbReference type="Proteomes" id="UP000011680">
    <property type="component" value="Unassembled WGS sequence"/>
</dbReference>
<sequence>MASETLRYATLTLTGVVRTPMGRRFDRSPAVEIESIRYLGPVEDGQHVGLSELAGDLDTARELLTASDEVLRYDIAGTDGRGIVYGYYRNVGPIGELLDLLYRNDIVLDWPIDYRETANGPRMRFTVIGTETGIQEAADGLPDGIGLAVERIGRFETSTESTLLTDEQAALLALAIDEGYYEVPRETTQRELADRVGVTAGTIGDRLQRIERRVMTAYANDHATAPTGTDRGGSG</sequence>
<dbReference type="eggNOG" id="arCOG02274">
    <property type="taxonomic scope" value="Archaea"/>
</dbReference>
<dbReference type="InterPro" id="IPR007050">
    <property type="entry name" value="HTH_bacterioopsin"/>
</dbReference>
<reference evidence="5 6" key="1">
    <citation type="journal article" date="2014" name="PLoS Genet.">
        <title>Phylogenetically driven sequencing of extremely halophilic archaea reveals strategies for static and dynamic osmo-response.</title>
        <authorList>
            <person name="Becker E.A."/>
            <person name="Seitzer P.M."/>
            <person name="Tritt A."/>
            <person name="Larsen D."/>
            <person name="Krusor M."/>
            <person name="Yao A.I."/>
            <person name="Wu D."/>
            <person name="Madern D."/>
            <person name="Eisen J.A."/>
            <person name="Darling A.E."/>
            <person name="Facciotti M.T."/>
        </authorList>
    </citation>
    <scope>NUCLEOTIDE SEQUENCE [LARGE SCALE GENOMIC DNA]</scope>
    <source>
        <strain evidence="5 6">JCM 13552</strain>
    </source>
</reference>
<dbReference type="InterPro" id="IPR056493">
    <property type="entry name" value="HVO_0513_N"/>
</dbReference>
<dbReference type="PATRIC" id="fig|1227457.3.peg.2817"/>
<proteinExistence type="predicted"/>
<dbReference type="PANTHER" id="PTHR34236:SF1">
    <property type="entry name" value="DIMETHYL SULFOXIDE REDUCTASE TRANSCRIPTIONAL ACTIVATOR"/>
    <property type="match status" value="1"/>
</dbReference>
<dbReference type="Pfam" id="PF04967">
    <property type="entry name" value="HTH_10"/>
    <property type="match status" value="1"/>
</dbReference>
<keyword evidence="1" id="KW-0805">Transcription regulation</keyword>
<accession>M0N1Z3</accession>
<dbReference type="Pfam" id="PF24278">
    <property type="entry name" value="HVO_0513_N"/>
    <property type="match status" value="1"/>
</dbReference>